<dbReference type="SMART" id="SM00717">
    <property type="entry name" value="SANT"/>
    <property type="match status" value="1"/>
</dbReference>
<dbReference type="InterPro" id="IPR001005">
    <property type="entry name" value="SANT/Myb"/>
</dbReference>
<gene>
    <name evidence="12" type="ORF">GJ744_011830</name>
</gene>
<feature type="compositionally biased region" description="Polar residues" evidence="9">
    <location>
        <begin position="1040"/>
        <end position="1051"/>
    </location>
</feature>
<name>A0A8H7E0S3_9EURO</name>
<dbReference type="Gene3D" id="1.10.10.60">
    <property type="entry name" value="Homeodomain-like"/>
    <property type="match status" value="1"/>
</dbReference>
<evidence type="ECO:0000256" key="5">
    <source>
        <dbReference type="ARBA" id="ARBA00023204"/>
    </source>
</evidence>
<evidence type="ECO:0000256" key="8">
    <source>
        <dbReference type="ARBA" id="ARBA00029670"/>
    </source>
</evidence>
<dbReference type="PANTHER" id="PTHR46459">
    <property type="entry name" value="E1A-BINDING PROTEIN P400-RELATED"/>
    <property type="match status" value="1"/>
</dbReference>
<dbReference type="GO" id="GO:0006325">
    <property type="term" value="P:chromatin organization"/>
    <property type="evidence" value="ECO:0007669"/>
    <property type="project" value="UniProtKB-KW"/>
</dbReference>
<evidence type="ECO:0000256" key="6">
    <source>
        <dbReference type="ARBA" id="ARBA00023242"/>
    </source>
</evidence>
<comment type="caution">
    <text evidence="12">The sequence shown here is derived from an EMBL/GenBank/DDBJ whole genome shotgun (WGS) entry which is preliminary data.</text>
</comment>
<evidence type="ECO:0000259" key="11">
    <source>
        <dbReference type="PROSITE" id="PS51204"/>
    </source>
</evidence>
<evidence type="ECO:0000256" key="3">
    <source>
        <dbReference type="ARBA" id="ARBA00022763"/>
    </source>
</evidence>
<evidence type="ECO:0000256" key="1">
    <source>
        <dbReference type="ARBA" id="ARBA00004123"/>
    </source>
</evidence>
<comment type="function">
    <text evidence="7">Component of the NuA4 histone acetyltransferase complex which is involved in transcriptional activation of selected genes principally by acetylation of nucleosomal histone H4 and H2A. The NuA4 complex is also involved in DNA repair.</text>
</comment>
<evidence type="ECO:0000313" key="13">
    <source>
        <dbReference type="Proteomes" id="UP000606974"/>
    </source>
</evidence>
<dbReference type="GO" id="GO:0035267">
    <property type="term" value="C:NuA4 histone acetyltransferase complex"/>
    <property type="evidence" value="ECO:0007669"/>
    <property type="project" value="TreeGrafter"/>
</dbReference>
<evidence type="ECO:0000256" key="9">
    <source>
        <dbReference type="SAM" id="MobiDB-lite"/>
    </source>
</evidence>
<dbReference type="Pfam" id="PF13921">
    <property type="entry name" value="Myb_DNA-bind_6"/>
    <property type="match status" value="1"/>
</dbReference>
<feature type="region of interest" description="Disordered" evidence="9">
    <location>
        <begin position="1155"/>
        <end position="1189"/>
    </location>
</feature>
<feature type="compositionally biased region" description="Low complexity" evidence="9">
    <location>
        <begin position="1068"/>
        <end position="1081"/>
    </location>
</feature>
<feature type="region of interest" description="Disordered" evidence="9">
    <location>
        <begin position="86"/>
        <end position="472"/>
    </location>
</feature>
<feature type="compositionally biased region" description="Low complexity" evidence="9">
    <location>
        <begin position="390"/>
        <end position="403"/>
    </location>
</feature>
<dbReference type="SUPFAM" id="SSF46689">
    <property type="entry name" value="Homeodomain-like"/>
    <property type="match status" value="1"/>
</dbReference>
<dbReference type="PROSITE" id="PS51204">
    <property type="entry name" value="HSA"/>
    <property type="match status" value="1"/>
</dbReference>
<feature type="compositionally biased region" description="Low complexity" evidence="9">
    <location>
        <begin position="95"/>
        <end position="120"/>
    </location>
</feature>
<dbReference type="EMBL" id="JAACFV010000088">
    <property type="protein sequence ID" value="KAF7506364.1"/>
    <property type="molecule type" value="Genomic_DNA"/>
</dbReference>
<dbReference type="Pfam" id="PF07529">
    <property type="entry name" value="HSA"/>
    <property type="match status" value="1"/>
</dbReference>
<feature type="domain" description="HSA" evidence="11">
    <location>
        <begin position="574"/>
        <end position="649"/>
    </location>
</feature>
<accession>A0A8H7E0S3</accession>
<dbReference type="CDD" id="cd00167">
    <property type="entry name" value="SANT"/>
    <property type="match status" value="1"/>
</dbReference>
<evidence type="ECO:0000256" key="7">
    <source>
        <dbReference type="ARBA" id="ARBA00025178"/>
    </source>
</evidence>
<feature type="domain" description="Myb-like" evidence="10">
    <location>
        <begin position="835"/>
        <end position="895"/>
    </location>
</feature>
<feature type="compositionally biased region" description="Basic and acidic residues" evidence="9">
    <location>
        <begin position="459"/>
        <end position="471"/>
    </location>
</feature>
<evidence type="ECO:0000256" key="4">
    <source>
        <dbReference type="ARBA" id="ARBA00022853"/>
    </source>
</evidence>
<dbReference type="GO" id="GO:0006281">
    <property type="term" value="P:DNA repair"/>
    <property type="evidence" value="ECO:0007669"/>
    <property type="project" value="UniProtKB-KW"/>
</dbReference>
<dbReference type="PROSITE" id="PS50090">
    <property type="entry name" value="MYB_LIKE"/>
    <property type="match status" value="1"/>
</dbReference>
<proteinExistence type="inferred from homology"/>
<dbReference type="InterPro" id="IPR009057">
    <property type="entry name" value="Homeodomain-like_sf"/>
</dbReference>
<feature type="compositionally biased region" description="Polar residues" evidence="9">
    <location>
        <begin position="1379"/>
        <end position="1389"/>
    </location>
</feature>
<comment type="similarity">
    <text evidence="2">Belongs to the EAF1 family.</text>
</comment>
<feature type="region of interest" description="Disordered" evidence="9">
    <location>
        <begin position="1375"/>
        <end position="1417"/>
    </location>
</feature>
<sequence>MLREKKDELSRLLLSRKRKLSELYYATVSWGDLETTVHNPQYQEKERLFLDANDIQKGRFFDVSTLPPRPRHFRPPLSETILQTSQTPHNIQATHSYSSSPAPHPSSVAPSPKRVATPAVPLAPPVHVQERKDIDADGGDAGTNEAPSDVVVSGRSSEVKSIAHELAQQNQKTIGPAGSSQQGSQGLQHTEDTSETTTGPSEVEPGGELRPGPSFQQVIREETGSQPSPLVLAPISTNADPQSSPASTNGAGSSNAPDVAAGSPTTSPGDEHGPEELRNLDHDPLTGDALDASKSTDRKPSAHLGAELPHSAKPMQPPTDVSHDSIFRQRPNSMLGGQGTPGIAATATGRPSMRIDTQNVASPHNRSRDINQSNESPMSLNNAFTPRRVPSSAPASGGQSPPGRITRISSGTIRHRSVSEILGERPKPPSPAADKPSNHNPGSASVREAFEASTLQSRLTDRKEREKDRSKLSTVVFAKQQHALDSAPSTELLRKLSGEITPYAQEERDYLHTLFESKAYSPPRGQSLNTLLQSAHKTLSTADYLIDYQEQMNCRTLKRIYQLQSANRWPLRQMERAPEPVRPTSHWDFLLDHAKWMRTDFKEERKWKIAAARGVAEWCAEWVGSSPRRRQRLQIRVRPHQSLSNLVKEVNVQMEDHFEAAASPVLQTPDLVPSAENDSISDGYVDDIMDLRLSSAPAAIFSLGASDFIFPMSQTPATDKLLSELPFYEPARIGPDLSQSDLAERSDAKWKTAIIPISRFATEKIRYRPPKAPSKRSRYDYEEEEYAFRDSQPLPPEQTNVALFMPENKHIRDRIHPGHSFRPPSEYPMPAQAFFESRASSQWTQIEDDELRKLVKDYSYNWSLISSCLSTRSPFHSGADRRTPWECFERWINLEGLPADMSKTPYFRAYHSRIEAAGRHVIAQQEAAQRQVGGNPALTARKRTTQPIRVERKKNQRHLAMLDAMRKLAKKRETALQKQQHAADLAAMRKANEADRPRPPYSTPAEFSRLKHEREVKLAERQEIYRLQVLAQQKAAMQQRTAQMNQASGLPNGSARSSSGLANGGLAGPSSSGMSSGLPGAIGSSHQPRPQPGLQGLPNGGPSNGAFPANMLGPKGLTQGQMQAGLASGRSLGNSPEHMRVLYEATRLQQQQQMMLATRQQQQQGSNGSTGQRSSPNMSNAGIAGANGNPNSPAFLATMAASNGVPSPSMPGSHANGIGNAGSPRLANGHPLSSGVMPAISQLAAGIQRQHPEMAAEDVQRLATSQLNAYRQHAAQNASQKSMNQAALNAAAGAANASAHAANASTYSRQGMMTNEHVQAYNAQLRQQQAAQRANGGYGNASLSAGFGMNMNGNMGGLGGMAGFTGSPVLNMARPVSNHAAQGQLSRSATPRDQRGSSSGVMAQGSPARGAQGQMQS</sequence>
<evidence type="ECO:0000259" key="10">
    <source>
        <dbReference type="PROSITE" id="PS50090"/>
    </source>
</evidence>
<organism evidence="12 13">
    <name type="scientific">Endocarpon pusillum</name>
    <dbReference type="NCBI Taxonomy" id="364733"/>
    <lineage>
        <taxon>Eukaryota</taxon>
        <taxon>Fungi</taxon>
        <taxon>Dikarya</taxon>
        <taxon>Ascomycota</taxon>
        <taxon>Pezizomycotina</taxon>
        <taxon>Eurotiomycetes</taxon>
        <taxon>Chaetothyriomycetidae</taxon>
        <taxon>Verrucariales</taxon>
        <taxon>Verrucariaceae</taxon>
        <taxon>Endocarpon</taxon>
    </lineage>
</organism>
<dbReference type="OrthoDB" id="5364245at2759"/>
<feature type="region of interest" description="Disordered" evidence="9">
    <location>
        <begin position="1040"/>
        <end position="1133"/>
    </location>
</feature>
<evidence type="ECO:0000256" key="2">
    <source>
        <dbReference type="ARBA" id="ARBA00008913"/>
    </source>
</evidence>
<keyword evidence="6" id="KW-0539">Nucleus</keyword>
<feature type="region of interest" description="Disordered" evidence="9">
    <location>
        <begin position="1206"/>
        <end position="1233"/>
    </location>
</feature>
<dbReference type="GO" id="GO:0003682">
    <property type="term" value="F:chromatin binding"/>
    <property type="evidence" value="ECO:0007669"/>
    <property type="project" value="TreeGrafter"/>
</dbReference>
<feature type="compositionally biased region" description="Basic and acidic residues" evidence="9">
    <location>
        <begin position="269"/>
        <end position="285"/>
    </location>
</feature>
<reference evidence="12" key="1">
    <citation type="submission" date="2020-02" db="EMBL/GenBank/DDBJ databases">
        <authorList>
            <person name="Palmer J.M."/>
        </authorList>
    </citation>
    <scope>NUCLEOTIDE SEQUENCE</scope>
    <source>
        <strain evidence="12">EPUS1.4</strain>
        <tissue evidence="12">Thallus</tissue>
    </source>
</reference>
<feature type="compositionally biased region" description="Polar residues" evidence="9">
    <location>
        <begin position="355"/>
        <end position="384"/>
    </location>
</feature>
<feature type="region of interest" description="Disordered" evidence="9">
    <location>
        <begin position="971"/>
        <end position="1009"/>
    </location>
</feature>
<keyword evidence="5" id="KW-0234">DNA repair</keyword>
<protein>
    <recommendedName>
        <fullName evidence="8">Vacuolar import and degradation protein 21</fullName>
    </recommendedName>
</protein>
<comment type="subcellular location">
    <subcellularLocation>
        <location evidence="1">Nucleus</location>
    </subcellularLocation>
</comment>
<keyword evidence="4" id="KW-0156">Chromatin regulator</keyword>
<dbReference type="SMART" id="SM00573">
    <property type="entry name" value="HSA"/>
    <property type="match status" value="1"/>
</dbReference>
<feature type="compositionally biased region" description="Low complexity" evidence="9">
    <location>
        <begin position="1052"/>
        <end position="1061"/>
    </location>
</feature>
<dbReference type="PANTHER" id="PTHR46459:SF1">
    <property type="entry name" value="E1A-BINDING PROTEIN P400"/>
    <property type="match status" value="1"/>
</dbReference>
<dbReference type="InterPro" id="IPR014012">
    <property type="entry name" value="HSA_dom"/>
</dbReference>
<evidence type="ECO:0000313" key="12">
    <source>
        <dbReference type="EMBL" id="KAF7506364.1"/>
    </source>
</evidence>
<keyword evidence="3" id="KW-0227">DNA damage</keyword>
<feature type="compositionally biased region" description="Polar residues" evidence="9">
    <location>
        <begin position="235"/>
        <end position="256"/>
    </location>
</feature>
<dbReference type="Proteomes" id="UP000606974">
    <property type="component" value="Unassembled WGS sequence"/>
</dbReference>
<dbReference type="GO" id="GO:0005634">
    <property type="term" value="C:nucleus"/>
    <property type="evidence" value="ECO:0007669"/>
    <property type="project" value="UniProtKB-SubCell"/>
</dbReference>
<keyword evidence="13" id="KW-1185">Reference proteome</keyword>